<reference evidence="2" key="1">
    <citation type="submission" date="2021-02" db="EMBL/GenBank/DDBJ databases">
        <authorList>
            <person name="Dougan E. K."/>
            <person name="Rhodes N."/>
            <person name="Thang M."/>
            <person name="Chan C."/>
        </authorList>
    </citation>
    <scope>NUCLEOTIDE SEQUENCE</scope>
</reference>
<evidence type="ECO:0000313" key="2">
    <source>
        <dbReference type="EMBL" id="CAE7734199.1"/>
    </source>
</evidence>
<organism evidence="2 3">
    <name type="scientific">Symbiodinium pilosum</name>
    <name type="common">Dinoflagellate</name>
    <dbReference type="NCBI Taxonomy" id="2952"/>
    <lineage>
        <taxon>Eukaryota</taxon>
        <taxon>Sar</taxon>
        <taxon>Alveolata</taxon>
        <taxon>Dinophyceae</taxon>
        <taxon>Suessiales</taxon>
        <taxon>Symbiodiniaceae</taxon>
        <taxon>Symbiodinium</taxon>
    </lineage>
</organism>
<dbReference type="OrthoDB" id="448909at2759"/>
<sequence>MGEATPGKWWETPLGWTWGESLDQAIEWAIERKWFNPPKDFCRWWSEQSSAGKSDSASVAASEEGQTSSSTATARKNSGKEFVPEYDGASSMREYRRRVRLFESTTSIDKCFQAGRLVERMSGQAWKAAETLDINSLKCDDEVQVLLNHLWAELEPLEFVRVFKTLYGFYEQFKRQKGQDVVAYDSAFRAQLKLLEEAGAGIEGLTKGYWFMAKADISEDLRQKIVSASGGSYEYEKLRDALAAISPTVSRADHQGDKEGGQARLWKSRRFDHRVNMVGDFGDDDSDN</sequence>
<dbReference type="Proteomes" id="UP000649617">
    <property type="component" value="Unassembled WGS sequence"/>
</dbReference>
<protein>
    <submittedName>
        <fullName evidence="2">Uncharacterized protein</fullName>
    </submittedName>
</protein>
<evidence type="ECO:0000313" key="3">
    <source>
        <dbReference type="Proteomes" id="UP000649617"/>
    </source>
</evidence>
<proteinExistence type="predicted"/>
<comment type="caution">
    <text evidence="2">The sequence shown here is derived from an EMBL/GenBank/DDBJ whole genome shotgun (WGS) entry which is preliminary data.</text>
</comment>
<feature type="compositionally biased region" description="Polar residues" evidence="1">
    <location>
        <begin position="53"/>
        <end position="76"/>
    </location>
</feature>
<evidence type="ECO:0000256" key="1">
    <source>
        <dbReference type="SAM" id="MobiDB-lite"/>
    </source>
</evidence>
<dbReference type="EMBL" id="CAJNIZ010045928">
    <property type="protein sequence ID" value="CAE7734199.1"/>
    <property type="molecule type" value="Genomic_DNA"/>
</dbReference>
<name>A0A812XG92_SYMPI</name>
<gene>
    <name evidence="2" type="ORF">SPIL2461_LOCUS21102</name>
</gene>
<accession>A0A812XG92</accession>
<feature type="region of interest" description="Disordered" evidence="1">
    <location>
        <begin position="53"/>
        <end position="85"/>
    </location>
</feature>
<keyword evidence="3" id="KW-1185">Reference proteome</keyword>
<dbReference type="AlphaFoldDB" id="A0A812XG92"/>